<sequence length="96" mass="10827">MPHMRIDAYNQIAQVYKTTSAAKLQKTENARHGRDEVQISSFGRDYQIAKQAVTEAADIREDKVAELKAKVNSGNYSVDTADFAEKLLEKYNTSLM</sequence>
<evidence type="ECO:0000256" key="3">
    <source>
        <dbReference type="ARBA" id="ARBA00022491"/>
    </source>
</evidence>
<dbReference type="Pfam" id="PF04316">
    <property type="entry name" value="FlgM"/>
    <property type="match status" value="1"/>
</dbReference>
<keyword evidence="8" id="KW-0966">Cell projection</keyword>
<keyword evidence="8" id="KW-0282">Flagellum</keyword>
<comment type="similarity">
    <text evidence="1">Belongs to the FlgM family.</text>
</comment>
<accession>C0FQ31</accession>
<keyword evidence="3" id="KW-0678">Repressor</keyword>
<dbReference type="Proteomes" id="UP000003561">
    <property type="component" value="Unassembled WGS sequence"/>
</dbReference>
<dbReference type="GO" id="GO:0044781">
    <property type="term" value="P:bacterial-type flagellum organization"/>
    <property type="evidence" value="ECO:0007669"/>
    <property type="project" value="UniProtKB-KW"/>
</dbReference>
<dbReference type="eggNOG" id="COG2747">
    <property type="taxonomic scope" value="Bacteria"/>
</dbReference>
<proteinExistence type="inferred from homology"/>
<dbReference type="GO" id="GO:0045892">
    <property type="term" value="P:negative regulation of DNA-templated transcription"/>
    <property type="evidence" value="ECO:0007669"/>
    <property type="project" value="InterPro"/>
</dbReference>
<gene>
    <name evidence="8" type="primary">flgM</name>
    <name evidence="8" type="ORF">ROSEINA2194_00835</name>
</gene>
<evidence type="ECO:0000313" key="9">
    <source>
        <dbReference type="Proteomes" id="UP000003561"/>
    </source>
</evidence>
<reference evidence="8 9" key="2">
    <citation type="submission" date="2009-03" db="EMBL/GenBank/DDBJ databases">
        <title>Draft genome sequence of Roseburia inulinivorans (DSM 16841).</title>
        <authorList>
            <person name="Sudarsanam P."/>
            <person name="Ley R."/>
            <person name="Guruge J."/>
            <person name="Turnbaugh P.J."/>
            <person name="Mahowald M."/>
            <person name="Liep D."/>
            <person name="Gordon J."/>
        </authorList>
    </citation>
    <scope>NUCLEOTIDE SEQUENCE [LARGE SCALE GENOMIC DNA]</scope>
    <source>
        <strain evidence="8 9">DSM 16841</strain>
    </source>
</reference>
<comment type="caution">
    <text evidence="8">The sequence shown here is derived from an EMBL/GenBank/DDBJ whole genome shotgun (WGS) entry which is preliminary data.</text>
</comment>
<keyword evidence="4" id="KW-1005">Bacterial flagellum biogenesis</keyword>
<evidence type="ECO:0000259" key="7">
    <source>
        <dbReference type="Pfam" id="PF04316"/>
    </source>
</evidence>
<protein>
    <recommendedName>
        <fullName evidence="2">Negative regulator of flagellin synthesis</fullName>
    </recommendedName>
</protein>
<dbReference type="InterPro" id="IPR031316">
    <property type="entry name" value="FlgM_C"/>
</dbReference>
<keyword evidence="6" id="KW-0804">Transcription</keyword>
<dbReference type="EMBL" id="ACFY01000039">
    <property type="protein sequence ID" value="EEG95231.1"/>
    <property type="molecule type" value="Genomic_DNA"/>
</dbReference>
<evidence type="ECO:0000256" key="2">
    <source>
        <dbReference type="ARBA" id="ARBA00017823"/>
    </source>
</evidence>
<reference evidence="8 9" key="1">
    <citation type="submission" date="2009-02" db="EMBL/GenBank/DDBJ databases">
        <authorList>
            <person name="Fulton L."/>
            <person name="Clifton S."/>
            <person name="Fulton B."/>
            <person name="Xu J."/>
            <person name="Minx P."/>
            <person name="Pepin K.H."/>
            <person name="Johnson M."/>
            <person name="Bhonagiri V."/>
            <person name="Nash W.E."/>
            <person name="Mardis E.R."/>
            <person name="Wilson R.K."/>
        </authorList>
    </citation>
    <scope>NUCLEOTIDE SEQUENCE [LARGE SCALE GENOMIC DNA]</scope>
    <source>
        <strain evidence="8 9">DSM 16841</strain>
    </source>
</reference>
<dbReference type="AlphaFoldDB" id="C0FQ31"/>
<dbReference type="NCBIfam" id="TIGR03824">
    <property type="entry name" value="FlgM_jcvi"/>
    <property type="match status" value="1"/>
</dbReference>
<keyword evidence="8" id="KW-0969">Cilium</keyword>
<dbReference type="InterPro" id="IPR007412">
    <property type="entry name" value="FlgM"/>
</dbReference>
<evidence type="ECO:0000313" key="8">
    <source>
        <dbReference type="EMBL" id="EEG95231.1"/>
    </source>
</evidence>
<keyword evidence="5" id="KW-0805">Transcription regulation</keyword>
<feature type="domain" description="Anti-sigma-28 factor FlgM C-terminal" evidence="7">
    <location>
        <begin position="35"/>
        <end position="89"/>
    </location>
</feature>
<evidence type="ECO:0000256" key="1">
    <source>
        <dbReference type="ARBA" id="ARBA00005322"/>
    </source>
</evidence>
<dbReference type="InterPro" id="IPR035890">
    <property type="entry name" value="Anti-sigma-28_factor_FlgM_sf"/>
</dbReference>
<evidence type="ECO:0000256" key="5">
    <source>
        <dbReference type="ARBA" id="ARBA00023015"/>
    </source>
</evidence>
<organism evidence="8 9">
    <name type="scientific">Roseburia inulinivorans DSM 16841</name>
    <dbReference type="NCBI Taxonomy" id="622312"/>
    <lineage>
        <taxon>Bacteria</taxon>
        <taxon>Bacillati</taxon>
        <taxon>Bacillota</taxon>
        <taxon>Clostridia</taxon>
        <taxon>Lachnospirales</taxon>
        <taxon>Lachnospiraceae</taxon>
        <taxon>Roseburia</taxon>
    </lineage>
</organism>
<evidence type="ECO:0000256" key="6">
    <source>
        <dbReference type="ARBA" id="ARBA00023163"/>
    </source>
</evidence>
<name>C0FQ31_9FIRM</name>
<dbReference type="SUPFAM" id="SSF101498">
    <property type="entry name" value="Anti-sigma factor FlgM"/>
    <property type="match status" value="1"/>
</dbReference>
<evidence type="ECO:0000256" key="4">
    <source>
        <dbReference type="ARBA" id="ARBA00022795"/>
    </source>
</evidence>